<dbReference type="Pfam" id="PF01408">
    <property type="entry name" value="GFO_IDH_MocA"/>
    <property type="match status" value="1"/>
</dbReference>
<dbReference type="SUPFAM" id="SSF51735">
    <property type="entry name" value="NAD(P)-binding Rossmann-fold domains"/>
    <property type="match status" value="1"/>
</dbReference>
<dbReference type="STRING" id="909613.UO65_4172"/>
<keyword evidence="6" id="KW-1185">Reference proteome</keyword>
<dbReference type="Gene3D" id="3.30.360.10">
    <property type="entry name" value="Dihydrodipicolinate Reductase, domain 2"/>
    <property type="match status" value="1"/>
</dbReference>
<dbReference type="PANTHER" id="PTHR43708">
    <property type="entry name" value="CONSERVED EXPRESSED OXIDOREDUCTASE (EUROFUNG)"/>
    <property type="match status" value="1"/>
</dbReference>
<dbReference type="Pfam" id="PF02894">
    <property type="entry name" value="GFO_IDH_MocA_C"/>
    <property type="match status" value="1"/>
</dbReference>
<dbReference type="InterPro" id="IPR000683">
    <property type="entry name" value="Gfo/Idh/MocA-like_OxRdtase_N"/>
</dbReference>
<organism evidence="5 6">
    <name type="scientific">Actinokineospora spheciospongiae</name>
    <dbReference type="NCBI Taxonomy" id="909613"/>
    <lineage>
        <taxon>Bacteria</taxon>
        <taxon>Bacillati</taxon>
        <taxon>Actinomycetota</taxon>
        <taxon>Actinomycetes</taxon>
        <taxon>Pseudonocardiales</taxon>
        <taxon>Pseudonocardiaceae</taxon>
        <taxon>Actinokineospora</taxon>
    </lineage>
</organism>
<protein>
    <submittedName>
        <fullName evidence="5">Myo-inositol 2-dehydrogenase</fullName>
        <ecNumber evidence="5">1.1.1.18</ecNumber>
    </submittedName>
</protein>
<evidence type="ECO:0000313" key="5">
    <source>
        <dbReference type="EMBL" id="EWC60504.1"/>
    </source>
</evidence>
<dbReference type="RefSeq" id="WP_035285080.1">
    <property type="nucleotide sequence ID" value="NZ_AYXG01000155.1"/>
</dbReference>
<dbReference type="SUPFAM" id="SSF55347">
    <property type="entry name" value="Glyceraldehyde-3-phosphate dehydrogenase-like, C-terminal domain"/>
    <property type="match status" value="1"/>
</dbReference>
<dbReference type="Proteomes" id="UP000019277">
    <property type="component" value="Unassembled WGS sequence"/>
</dbReference>
<dbReference type="EC" id="1.1.1.18" evidence="5"/>
<gene>
    <name evidence="5" type="ORF">UO65_4172</name>
</gene>
<dbReference type="InterPro" id="IPR036291">
    <property type="entry name" value="NAD(P)-bd_dom_sf"/>
</dbReference>
<dbReference type="OrthoDB" id="256869at2"/>
<evidence type="ECO:0000256" key="2">
    <source>
        <dbReference type="ARBA" id="ARBA00023002"/>
    </source>
</evidence>
<dbReference type="AlphaFoldDB" id="W7J2Z1"/>
<evidence type="ECO:0000256" key="1">
    <source>
        <dbReference type="ARBA" id="ARBA00010928"/>
    </source>
</evidence>
<feature type="domain" description="Gfo/Idh/MocA-like oxidoreductase N-terminal" evidence="3">
    <location>
        <begin position="6"/>
        <end position="123"/>
    </location>
</feature>
<dbReference type="EMBL" id="AYXG01000155">
    <property type="protein sequence ID" value="EWC60504.1"/>
    <property type="molecule type" value="Genomic_DNA"/>
</dbReference>
<dbReference type="InterPro" id="IPR051317">
    <property type="entry name" value="Gfo/Idh/MocA_oxidoreduct"/>
</dbReference>
<name>W7J2Z1_9PSEU</name>
<sequence>MADETRVAVIGYGLAGSAFHAPFVDAVDGLRVTAVVTGDPERAATARDRHPDVVVHPSVDELWRHADDVDLVVVASPNRFHVEQATAALEVGLHVVVDKPVAATARGVRALGELAKQTGKVLTAFQNRRWDGDFLTVRKLVEDGTLGQVGRFESRFERGAKAVRSAWRASPDPADMANILYDLGTHLADQAIVLFGRPVTVYAETRAPRPEVRVAEDATILLTHEGGVRSYLRASNVTMPVTPRFAVAGGTAGYRCWGLDPQEAASRAGTPPTAEGFGVYGEDRWGTLTTPDGETVVPTVDGDYLAFYRGVRDCVRGDGPPPVAVAESIALTETIEAAIRSAASGKPVAL</sequence>
<comment type="similarity">
    <text evidence="1">Belongs to the Gfo/Idh/MocA family.</text>
</comment>
<dbReference type="GO" id="GO:0050112">
    <property type="term" value="F:inositol 2-dehydrogenase (NAD+) activity"/>
    <property type="evidence" value="ECO:0007669"/>
    <property type="project" value="UniProtKB-EC"/>
</dbReference>
<dbReference type="PANTHER" id="PTHR43708:SF5">
    <property type="entry name" value="CONSERVED EXPRESSED OXIDOREDUCTASE (EUROFUNG)-RELATED"/>
    <property type="match status" value="1"/>
</dbReference>
<comment type="caution">
    <text evidence="5">The sequence shown here is derived from an EMBL/GenBank/DDBJ whole genome shotgun (WGS) entry which is preliminary data.</text>
</comment>
<evidence type="ECO:0000259" key="3">
    <source>
        <dbReference type="Pfam" id="PF01408"/>
    </source>
</evidence>
<dbReference type="GO" id="GO:0000166">
    <property type="term" value="F:nucleotide binding"/>
    <property type="evidence" value="ECO:0007669"/>
    <property type="project" value="InterPro"/>
</dbReference>
<feature type="domain" description="Gfo/Idh/MocA-like oxidoreductase C-terminal" evidence="4">
    <location>
        <begin position="138"/>
        <end position="350"/>
    </location>
</feature>
<dbReference type="eggNOG" id="COG0673">
    <property type="taxonomic scope" value="Bacteria"/>
</dbReference>
<proteinExistence type="inferred from homology"/>
<evidence type="ECO:0000313" key="6">
    <source>
        <dbReference type="Proteomes" id="UP000019277"/>
    </source>
</evidence>
<accession>W7J2Z1</accession>
<keyword evidence="2 5" id="KW-0560">Oxidoreductase</keyword>
<dbReference type="Gene3D" id="3.40.50.720">
    <property type="entry name" value="NAD(P)-binding Rossmann-like Domain"/>
    <property type="match status" value="1"/>
</dbReference>
<evidence type="ECO:0000259" key="4">
    <source>
        <dbReference type="Pfam" id="PF02894"/>
    </source>
</evidence>
<dbReference type="PATRIC" id="fig|909613.9.peg.4174"/>
<reference evidence="5 6" key="1">
    <citation type="journal article" date="2014" name="Genome Announc.">
        <title>Draft Genome Sequence of the Antitrypanosomally Active Sponge-Associated Bacterium Actinokineospora sp. Strain EG49.</title>
        <authorList>
            <person name="Harjes J."/>
            <person name="Ryu T."/>
            <person name="Abdelmohsen U.R."/>
            <person name="Moitinho-Silva L."/>
            <person name="Horn H."/>
            <person name="Ravasi T."/>
            <person name="Hentschel U."/>
        </authorList>
    </citation>
    <scope>NUCLEOTIDE SEQUENCE [LARGE SCALE GENOMIC DNA]</scope>
    <source>
        <strain evidence="5 6">EG49</strain>
    </source>
</reference>
<dbReference type="InterPro" id="IPR004104">
    <property type="entry name" value="Gfo/Idh/MocA-like_OxRdtase_C"/>
</dbReference>